<dbReference type="InterPro" id="IPR050310">
    <property type="entry name" value="VPS10-sortilin"/>
</dbReference>
<dbReference type="AlphaFoldDB" id="A0A814PRX6"/>
<dbReference type="PANTHER" id="PTHR12106:SF27">
    <property type="entry name" value="SORTILIN-RELATED RECEPTOR"/>
    <property type="match status" value="1"/>
</dbReference>
<feature type="non-terminal residue" evidence="3">
    <location>
        <position position="1"/>
    </location>
</feature>
<gene>
    <name evidence="3" type="ORF">OXX778_LOCUS21565</name>
</gene>
<protein>
    <recommendedName>
        <fullName evidence="2">Sortilin N-terminal domain-containing protein</fullName>
    </recommendedName>
</protein>
<dbReference type="Pfam" id="PF15902">
    <property type="entry name" value="Sortilin-Vps10"/>
    <property type="match status" value="1"/>
</dbReference>
<dbReference type="GO" id="GO:0005794">
    <property type="term" value="C:Golgi apparatus"/>
    <property type="evidence" value="ECO:0007669"/>
    <property type="project" value="TreeGrafter"/>
</dbReference>
<dbReference type="Proteomes" id="UP000663879">
    <property type="component" value="Unassembled WGS sequence"/>
</dbReference>
<dbReference type="EMBL" id="CAJNOC010008083">
    <property type="protein sequence ID" value="CAF1109702.1"/>
    <property type="molecule type" value="Genomic_DNA"/>
</dbReference>
<sequence length="164" mass="19350">MILSIIFMSMVLNYDFGKTFQSYEIVFGYSNTIWLIAIDHNNKYVYLSNDNGASFNRYEKVTHVDNIFLSDHHHQIILFNDVNDNKIHLSKDNGKKFISIDLDFRPDFLSFNYDESIILAVETRENNLNKAWLSFNFGINWTSIGDNLPKVPVWKDKTQFLYFI</sequence>
<accession>A0A814PRX6</accession>
<organism evidence="3 4">
    <name type="scientific">Brachionus calyciflorus</name>
    <dbReference type="NCBI Taxonomy" id="104777"/>
    <lineage>
        <taxon>Eukaryota</taxon>
        <taxon>Metazoa</taxon>
        <taxon>Spiralia</taxon>
        <taxon>Gnathifera</taxon>
        <taxon>Rotifera</taxon>
        <taxon>Eurotatoria</taxon>
        <taxon>Monogononta</taxon>
        <taxon>Pseudotrocha</taxon>
        <taxon>Ploima</taxon>
        <taxon>Brachionidae</taxon>
        <taxon>Brachionus</taxon>
    </lineage>
</organism>
<evidence type="ECO:0000313" key="4">
    <source>
        <dbReference type="Proteomes" id="UP000663879"/>
    </source>
</evidence>
<proteinExistence type="predicted"/>
<comment type="caution">
    <text evidence="3">The sequence shown here is derived from an EMBL/GenBank/DDBJ whole genome shotgun (WGS) entry which is preliminary data.</text>
</comment>
<dbReference type="GO" id="GO:0006892">
    <property type="term" value="P:post-Golgi vesicle-mediated transport"/>
    <property type="evidence" value="ECO:0007669"/>
    <property type="project" value="TreeGrafter"/>
</dbReference>
<dbReference type="GO" id="GO:0016020">
    <property type="term" value="C:membrane"/>
    <property type="evidence" value="ECO:0007669"/>
    <property type="project" value="TreeGrafter"/>
</dbReference>
<dbReference type="SUPFAM" id="SSF110296">
    <property type="entry name" value="Oligoxyloglucan reducing end-specific cellobiohydrolase"/>
    <property type="match status" value="1"/>
</dbReference>
<evidence type="ECO:0000313" key="3">
    <source>
        <dbReference type="EMBL" id="CAF1109702.1"/>
    </source>
</evidence>
<keyword evidence="1" id="KW-0677">Repeat</keyword>
<feature type="domain" description="Sortilin N-terminal" evidence="2">
    <location>
        <begin position="44"/>
        <end position="151"/>
    </location>
</feature>
<evidence type="ECO:0000259" key="2">
    <source>
        <dbReference type="Pfam" id="PF15902"/>
    </source>
</evidence>
<dbReference type="InterPro" id="IPR031778">
    <property type="entry name" value="Sortilin_N"/>
</dbReference>
<reference evidence="3" key="1">
    <citation type="submission" date="2021-02" db="EMBL/GenBank/DDBJ databases">
        <authorList>
            <person name="Nowell W R."/>
        </authorList>
    </citation>
    <scope>NUCLEOTIDE SEQUENCE</scope>
    <source>
        <strain evidence="3">Ploen Becks lab</strain>
    </source>
</reference>
<keyword evidence="4" id="KW-1185">Reference proteome</keyword>
<name>A0A814PRX6_9BILA</name>
<dbReference type="PANTHER" id="PTHR12106">
    <property type="entry name" value="SORTILIN RELATED"/>
    <property type="match status" value="1"/>
</dbReference>
<evidence type="ECO:0000256" key="1">
    <source>
        <dbReference type="ARBA" id="ARBA00022737"/>
    </source>
</evidence>
<dbReference type="OrthoDB" id="6772950at2759"/>